<comment type="caution">
    <text evidence="2">The sequence shown here is derived from an EMBL/GenBank/DDBJ whole genome shotgun (WGS) entry which is preliminary data.</text>
</comment>
<evidence type="ECO:0000313" key="3">
    <source>
        <dbReference type="Proteomes" id="UP000717534"/>
    </source>
</evidence>
<dbReference type="Gene3D" id="3.30.870.10">
    <property type="entry name" value="Endonuclease Chain A"/>
    <property type="match status" value="1"/>
</dbReference>
<reference evidence="2 3" key="1">
    <citation type="submission" date="2021-02" db="EMBL/GenBank/DDBJ databases">
        <title>Activity-based single-cell genomes from oceanic crustal fluid captures similar information to metagenomic and metatranscriptomic surveys with orders of magnitude less sampling.</title>
        <authorList>
            <person name="D'Angelo T.S."/>
            <person name="Orcutt B.N."/>
        </authorList>
    </citation>
    <scope>NUCLEOTIDE SEQUENCE [LARGE SCALE GENOMIC DNA]</scope>
    <source>
        <strain evidence="2">AH-315-G02</strain>
    </source>
</reference>
<feature type="non-terminal residue" evidence="2">
    <location>
        <position position="109"/>
    </location>
</feature>
<dbReference type="InterPro" id="IPR001736">
    <property type="entry name" value="PLipase_D/transphosphatidylase"/>
</dbReference>
<dbReference type="EMBL" id="JAFITO010000107">
    <property type="protein sequence ID" value="MBN4068999.1"/>
    <property type="molecule type" value="Genomic_DNA"/>
</dbReference>
<dbReference type="Proteomes" id="UP000717534">
    <property type="component" value="Unassembled WGS sequence"/>
</dbReference>
<gene>
    <name evidence="2" type="ORF">JYU06_05710</name>
</gene>
<evidence type="ECO:0000313" key="2">
    <source>
        <dbReference type="EMBL" id="MBN4068999.1"/>
    </source>
</evidence>
<proteinExistence type="predicted"/>
<feature type="domain" description="PLD phosphodiesterase" evidence="1">
    <location>
        <begin position="6"/>
        <end position="37"/>
    </location>
</feature>
<organism evidence="2 3">
    <name type="scientific">Desulfotalea psychrophila</name>
    <dbReference type="NCBI Taxonomy" id="84980"/>
    <lineage>
        <taxon>Bacteria</taxon>
        <taxon>Pseudomonadati</taxon>
        <taxon>Thermodesulfobacteriota</taxon>
        <taxon>Desulfobulbia</taxon>
        <taxon>Desulfobulbales</taxon>
        <taxon>Desulfocapsaceae</taxon>
        <taxon>Desulfotalea</taxon>
    </lineage>
</organism>
<accession>A0ABS3AV81</accession>
<evidence type="ECO:0000259" key="1">
    <source>
        <dbReference type="PROSITE" id="PS50035"/>
    </source>
</evidence>
<keyword evidence="3" id="KW-1185">Reference proteome</keyword>
<dbReference type="PROSITE" id="PS50035">
    <property type="entry name" value="PLD"/>
    <property type="match status" value="1"/>
</dbReference>
<protein>
    <recommendedName>
        <fullName evidence="1">PLD phosphodiesterase domain-containing protein</fullName>
    </recommendedName>
</protein>
<sequence length="109" mass="12509">MVSQLKQEILHAKAYIFHRESGFGSAYVGSSNISNPAMTDGLEWNVKICQYETVHLWEKINATFETYQLSKEFDRISNDDLPRLDDALNQERHSGASLQENHLAFFDIS</sequence>
<name>A0ABS3AV81_9BACT</name>